<name>A0A2T2NMT7_CORCC</name>
<keyword evidence="3" id="KW-1185">Reference proteome</keyword>
<reference evidence="2 3" key="1">
    <citation type="journal article" date="2018" name="Front. Microbiol.">
        <title>Genome-Wide Analysis of Corynespora cassiicola Leaf Fall Disease Putative Effectors.</title>
        <authorList>
            <person name="Lopez D."/>
            <person name="Ribeiro S."/>
            <person name="Label P."/>
            <person name="Fumanal B."/>
            <person name="Venisse J.S."/>
            <person name="Kohler A."/>
            <person name="de Oliveira R.R."/>
            <person name="Labutti K."/>
            <person name="Lipzen A."/>
            <person name="Lail K."/>
            <person name="Bauer D."/>
            <person name="Ohm R.A."/>
            <person name="Barry K.W."/>
            <person name="Spatafora J."/>
            <person name="Grigoriev I.V."/>
            <person name="Martin F.M."/>
            <person name="Pujade-Renaud V."/>
        </authorList>
    </citation>
    <scope>NUCLEOTIDE SEQUENCE [LARGE SCALE GENOMIC DNA]</scope>
    <source>
        <strain evidence="2 3">Philippines</strain>
    </source>
</reference>
<dbReference type="Proteomes" id="UP000240883">
    <property type="component" value="Unassembled WGS sequence"/>
</dbReference>
<evidence type="ECO:0000256" key="1">
    <source>
        <dbReference type="SAM" id="MobiDB-lite"/>
    </source>
</evidence>
<proteinExistence type="predicted"/>
<dbReference type="OrthoDB" id="5341924at2759"/>
<sequence>MCAAHVCVRSALTQAFRPSHCRLSAPASVLEFLVPALYHPSRRPFSSTKRRRAQAHSPFHSSIEPPEDRVTISHLSKTPRKDGRVLQSVRGALPEPDARGDIRQWAHTLDHLLPPHLRRNAEDSDDISALVTPLDVSYAINAAQDASHDILGYIGLVEQRWDAVIWLVKRLTGKGRQSYEYLPQLDPFANIIWPEERPRSLDNLTNGPLLLKPTRPPTPLQLKLDELTAAPDSVDPNRSLVKRALGQVWRTLGSMILTATEEHPEEGSIIMPHVLEIIAHLHHVGLIPDSIYTQQPAPADFALRQPPTLHLLSSKILTALSDASWRAHEASVKAANDQKKAKYFLGHEIPGSRYKVMVSEVAPELWLELVLWSCLHGGWTLDGTFVLEKIASYRGGHHWGLISWNELTEAQEEESSASSQGWGIFRSLGAATPETDDRSRTRKTISSEIVTAFIDGLVNLMRLGVGHRGTEPEALVEHIKKLKQFLDENSLSLGSTTWDSIMVRLLETGGIVSEKRPELLLRILELASGFGTEVSAANTSPATANGSDLPYFFEPSTVPISLLHRAMQFFINNGGLSGALTSLKLLQQYTDENKQRSLQQFFENLKSAPRRPNEPFSSSVPAIHFPAFDPQLSVPLLANLLDLVTEAELKEVGDWLLFSKDLDGPLIKPHMYASWSMGASLIRYGTMSGNNELVLKIVNEATVWNEEQQAHRMSAELFTALFTSQVRLRRWDSVQGMWNYVLGHFGYRPRPEIVASFVAELLRLSKGASEDDMAARATAQESFEKFLFAWEDLILTSIRNELYCILAMASTVDAEWREFCSQFLAFSSRQAIKLCTAEFNKLLGGVLDGYGSVQGKKLVEQWCYGPPTTFESYVAPGGLPRMPWYREGRAQEYERKPDDIEIVQASGAKLILHGRVYPNRQTVWAILRKVQQEQEGRGGGALSQEKDAEVSETLKWATKLLYYLGFDYEDIVRDLGSLAELANLEAPPAPSVLGLPNIEQDP</sequence>
<dbReference type="EMBL" id="KZ678135">
    <property type="protein sequence ID" value="PSN66751.1"/>
    <property type="molecule type" value="Genomic_DNA"/>
</dbReference>
<gene>
    <name evidence="2" type="ORF">BS50DRAFT_573563</name>
</gene>
<feature type="region of interest" description="Disordered" evidence="1">
    <location>
        <begin position="43"/>
        <end position="69"/>
    </location>
</feature>
<protein>
    <submittedName>
        <fullName evidence="2">Uncharacterized protein</fullName>
    </submittedName>
</protein>
<organism evidence="2 3">
    <name type="scientific">Corynespora cassiicola Philippines</name>
    <dbReference type="NCBI Taxonomy" id="1448308"/>
    <lineage>
        <taxon>Eukaryota</taxon>
        <taxon>Fungi</taxon>
        <taxon>Dikarya</taxon>
        <taxon>Ascomycota</taxon>
        <taxon>Pezizomycotina</taxon>
        <taxon>Dothideomycetes</taxon>
        <taxon>Pleosporomycetidae</taxon>
        <taxon>Pleosporales</taxon>
        <taxon>Corynesporascaceae</taxon>
        <taxon>Corynespora</taxon>
    </lineage>
</organism>
<dbReference type="AlphaFoldDB" id="A0A2T2NMT7"/>
<accession>A0A2T2NMT7</accession>
<dbReference type="STRING" id="1448308.A0A2T2NMT7"/>
<evidence type="ECO:0000313" key="3">
    <source>
        <dbReference type="Proteomes" id="UP000240883"/>
    </source>
</evidence>
<evidence type="ECO:0000313" key="2">
    <source>
        <dbReference type="EMBL" id="PSN66751.1"/>
    </source>
</evidence>